<feature type="compositionally biased region" description="Polar residues" evidence="1">
    <location>
        <begin position="1"/>
        <end position="24"/>
    </location>
</feature>
<dbReference type="InParanoid" id="D7FNR8"/>
<gene>
    <name evidence="2" type="ORF">Esi_0018_0200</name>
</gene>
<dbReference type="AlphaFoldDB" id="D7FNR8"/>
<feature type="region of interest" description="Disordered" evidence="1">
    <location>
        <begin position="111"/>
        <end position="135"/>
    </location>
</feature>
<accession>D7FNR8</accession>
<organism evidence="2 3">
    <name type="scientific">Ectocarpus siliculosus</name>
    <name type="common">Brown alga</name>
    <name type="synonym">Conferva siliculosa</name>
    <dbReference type="NCBI Taxonomy" id="2880"/>
    <lineage>
        <taxon>Eukaryota</taxon>
        <taxon>Sar</taxon>
        <taxon>Stramenopiles</taxon>
        <taxon>Ochrophyta</taxon>
        <taxon>PX clade</taxon>
        <taxon>Phaeophyceae</taxon>
        <taxon>Ectocarpales</taxon>
        <taxon>Ectocarpaceae</taxon>
        <taxon>Ectocarpus</taxon>
    </lineage>
</organism>
<keyword evidence="3" id="KW-1185">Reference proteome</keyword>
<reference evidence="2 3" key="1">
    <citation type="journal article" date="2010" name="Nature">
        <title>The Ectocarpus genome and the independent evolution of multicellularity in brown algae.</title>
        <authorList>
            <person name="Cock J.M."/>
            <person name="Sterck L."/>
            <person name="Rouze P."/>
            <person name="Scornet D."/>
            <person name="Allen A.E."/>
            <person name="Amoutzias G."/>
            <person name="Anthouard V."/>
            <person name="Artiguenave F."/>
            <person name="Aury J.M."/>
            <person name="Badger J.H."/>
            <person name="Beszteri B."/>
            <person name="Billiau K."/>
            <person name="Bonnet E."/>
            <person name="Bothwell J.H."/>
            <person name="Bowler C."/>
            <person name="Boyen C."/>
            <person name="Brownlee C."/>
            <person name="Carrano C.J."/>
            <person name="Charrier B."/>
            <person name="Cho G.Y."/>
            <person name="Coelho S.M."/>
            <person name="Collen J."/>
            <person name="Corre E."/>
            <person name="Da Silva C."/>
            <person name="Delage L."/>
            <person name="Delaroque N."/>
            <person name="Dittami S.M."/>
            <person name="Doulbeau S."/>
            <person name="Elias M."/>
            <person name="Farnham G."/>
            <person name="Gachon C.M."/>
            <person name="Gschloessl B."/>
            <person name="Heesch S."/>
            <person name="Jabbari K."/>
            <person name="Jubin C."/>
            <person name="Kawai H."/>
            <person name="Kimura K."/>
            <person name="Kloareg B."/>
            <person name="Kupper F.C."/>
            <person name="Lang D."/>
            <person name="Le Bail A."/>
            <person name="Leblanc C."/>
            <person name="Lerouge P."/>
            <person name="Lohr M."/>
            <person name="Lopez P.J."/>
            <person name="Martens C."/>
            <person name="Maumus F."/>
            <person name="Michel G."/>
            <person name="Miranda-Saavedra D."/>
            <person name="Morales J."/>
            <person name="Moreau H."/>
            <person name="Motomura T."/>
            <person name="Nagasato C."/>
            <person name="Napoli C.A."/>
            <person name="Nelson D.R."/>
            <person name="Nyvall-Collen P."/>
            <person name="Peters A.F."/>
            <person name="Pommier C."/>
            <person name="Potin P."/>
            <person name="Poulain J."/>
            <person name="Quesneville H."/>
            <person name="Read B."/>
            <person name="Rensing S.A."/>
            <person name="Ritter A."/>
            <person name="Rousvoal S."/>
            <person name="Samanta M."/>
            <person name="Samson G."/>
            <person name="Schroeder D.C."/>
            <person name="Segurens B."/>
            <person name="Strittmatter M."/>
            <person name="Tonon T."/>
            <person name="Tregear J.W."/>
            <person name="Valentin K."/>
            <person name="von Dassow P."/>
            <person name="Yamagishi T."/>
            <person name="Van de Peer Y."/>
            <person name="Wincker P."/>
        </authorList>
    </citation>
    <scope>NUCLEOTIDE SEQUENCE [LARGE SCALE GENOMIC DNA]</scope>
    <source>
        <strain evidence="3">Ec32 / CCAP1310/4</strain>
    </source>
</reference>
<feature type="compositionally biased region" description="Pro residues" evidence="1">
    <location>
        <begin position="181"/>
        <end position="191"/>
    </location>
</feature>
<dbReference type="OrthoDB" id="10324595at2759"/>
<feature type="region of interest" description="Disordered" evidence="1">
    <location>
        <begin position="161"/>
        <end position="199"/>
    </location>
</feature>
<feature type="compositionally biased region" description="Low complexity" evidence="1">
    <location>
        <begin position="166"/>
        <end position="180"/>
    </location>
</feature>
<dbReference type="EMBL" id="FN648291">
    <property type="protein sequence ID" value="CBJ26079.1"/>
    <property type="molecule type" value="Genomic_DNA"/>
</dbReference>
<evidence type="ECO:0000256" key="1">
    <source>
        <dbReference type="SAM" id="MobiDB-lite"/>
    </source>
</evidence>
<feature type="compositionally biased region" description="Gly residues" evidence="1">
    <location>
        <begin position="47"/>
        <end position="58"/>
    </location>
</feature>
<dbReference type="EMBL" id="FN649727">
    <property type="protein sequence ID" value="CBJ26079.1"/>
    <property type="molecule type" value="Genomic_DNA"/>
</dbReference>
<feature type="region of interest" description="Disordered" evidence="1">
    <location>
        <begin position="1"/>
        <end position="66"/>
    </location>
</feature>
<evidence type="ECO:0000313" key="3">
    <source>
        <dbReference type="Proteomes" id="UP000002630"/>
    </source>
</evidence>
<dbReference type="Proteomes" id="UP000002630">
    <property type="component" value="Linkage Group LG02"/>
</dbReference>
<name>D7FNR8_ECTSI</name>
<evidence type="ECO:0000313" key="2">
    <source>
        <dbReference type="EMBL" id="CBJ26079.1"/>
    </source>
</evidence>
<protein>
    <submittedName>
        <fullName evidence="2">Uncharacterized protein</fullName>
    </submittedName>
</protein>
<sequence length="329" mass="35918">MSSPSYLTRRQRSYASHASHNNPHSLEPFSAALIPNHERGTLQTFPGAGGGAGAGGGPRGRRRGSPFAALSEAYKPARAPVFSRPRRRDGGEVLGLRSSCSFVAWPRPGGGDGLLPADPRHVQQKRPQRQAGAEVQIITTTAAKKPVLLLPRKKTDENAVLGRWVSSSSSTEEAASTAATTPPPTPPPPPSRSHRKSVSWPEDVIRSVHRFPVAASQADVYSPDLQAVEIAKELAVRARNPELRRAALQVDYCRRHAAQVVRSMTSAQNGGLDGVEEACRLYGWREETFLRETDELVRSIVVEGGEKEVWRLKSSFRAARRRMEDAESD</sequence>
<proteinExistence type="predicted"/>